<name>A0ABU5L6V1_9RICK</name>
<accession>A0ABU5L6V1</accession>
<dbReference type="EMBL" id="JARGYT010000007">
    <property type="protein sequence ID" value="MDZ5761846.1"/>
    <property type="molecule type" value="Genomic_DNA"/>
</dbReference>
<keyword evidence="2" id="KW-1185">Reference proteome</keyword>
<proteinExistence type="predicted"/>
<organism evidence="1 2">
    <name type="scientific">Candidatus Cyrtobacter comes</name>
    <dbReference type="NCBI Taxonomy" id="675776"/>
    <lineage>
        <taxon>Bacteria</taxon>
        <taxon>Pseudomonadati</taxon>
        <taxon>Pseudomonadota</taxon>
        <taxon>Alphaproteobacteria</taxon>
        <taxon>Rickettsiales</taxon>
        <taxon>Candidatus Midichloriaceae</taxon>
        <taxon>Candidatus Cyrtobacter</taxon>
    </lineage>
</organism>
<sequence>MTFEVKNLLAMEIKTTKWANVFAQRALSFIVWRRIIKNSANV</sequence>
<dbReference type="Proteomes" id="UP001293791">
    <property type="component" value="Unassembled WGS sequence"/>
</dbReference>
<gene>
    <name evidence="1" type="ORF">Cyrtocomes_00204</name>
</gene>
<evidence type="ECO:0000313" key="1">
    <source>
        <dbReference type="EMBL" id="MDZ5761846.1"/>
    </source>
</evidence>
<evidence type="ECO:0000313" key="2">
    <source>
        <dbReference type="Proteomes" id="UP001293791"/>
    </source>
</evidence>
<comment type="caution">
    <text evidence="1">The sequence shown here is derived from an EMBL/GenBank/DDBJ whole genome shotgun (WGS) entry which is preliminary data.</text>
</comment>
<reference evidence="1 2" key="1">
    <citation type="submission" date="2023-02" db="EMBL/GenBank/DDBJ databases">
        <title>Host association and intracellularity evolved multiple times independently in the Rickettsiales.</title>
        <authorList>
            <person name="Castelli M."/>
            <person name="Nardi T."/>
            <person name="Gammuto L."/>
            <person name="Bellinzona G."/>
            <person name="Sabaneyeva E."/>
            <person name="Potekhin A."/>
            <person name="Serra V."/>
            <person name="Petroni G."/>
            <person name="Sassera D."/>
        </authorList>
    </citation>
    <scope>NUCLEOTIDE SEQUENCE [LARGE SCALE GENOMIC DNA]</scope>
    <source>
        <strain evidence="1 2">BOD18</strain>
    </source>
</reference>
<dbReference type="RefSeq" id="WP_322497350.1">
    <property type="nucleotide sequence ID" value="NZ_JARGYT010000007.1"/>
</dbReference>
<protein>
    <submittedName>
        <fullName evidence="1">Uncharacterized protein</fullName>
    </submittedName>
</protein>